<dbReference type="SUPFAM" id="SSF49464">
    <property type="entry name" value="Carboxypeptidase regulatory domain-like"/>
    <property type="match status" value="1"/>
</dbReference>
<dbReference type="Pfam" id="PF07715">
    <property type="entry name" value="Plug"/>
    <property type="match status" value="1"/>
</dbReference>
<dbReference type="InterPro" id="IPR023997">
    <property type="entry name" value="TonB-dep_OMP_SusC/RagA_CS"/>
</dbReference>
<organism evidence="3 4">
    <name type="scientific">Chitinophaga ginsengisoli</name>
    <dbReference type="NCBI Taxonomy" id="363837"/>
    <lineage>
        <taxon>Bacteria</taxon>
        <taxon>Pseudomonadati</taxon>
        <taxon>Bacteroidota</taxon>
        <taxon>Chitinophagia</taxon>
        <taxon>Chitinophagales</taxon>
        <taxon>Chitinophagaceae</taxon>
        <taxon>Chitinophaga</taxon>
    </lineage>
</organism>
<dbReference type="FunFam" id="2.170.130.10:FF:000003">
    <property type="entry name" value="SusC/RagA family TonB-linked outer membrane protein"/>
    <property type="match status" value="1"/>
</dbReference>
<dbReference type="SUPFAM" id="SSF56935">
    <property type="entry name" value="Porins"/>
    <property type="match status" value="1"/>
</dbReference>
<evidence type="ECO:0000256" key="1">
    <source>
        <dbReference type="SAM" id="SignalP"/>
    </source>
</evidence>
<gene>
    <name evidence="3" type="ORF">CLV42_11693</name>
</gene>
<dbReference type="Pfam" id="PF13715">
    <property type="entry name" value="CarbopepD_reg_2"/>
    <property type="match status" value="1"/>
</dbReference>
<proteinExistence type="predicted"/>
<evidence type="ECO:0000259" key="2">
    <source>
        <dbReference type="Pfam" id="PF07715"/>
    </source>
</evidence>
<dbReference type="OrthoDB" id="721000at2"/>
<dbReference type="Gene3D" id="2.170.130.10">
    <property type="entry name" value="TonB-dependent receptor, plug domain"/>
    <property type="match status" value="1"/>
</dbReference>
<dbReference type="AlphaFoldDB" id="A0A2P8FQX9"/>
<comment type="caution">
    <text evidence="3">The sequence shown here is derived from an EMBL/GenBank/DDBJ whole genome shotgun (WGS) entry which is preliminary data.</text>
</comment>
<dbReference type="InterPro" id="IPR012910">
    <property type="entry name" value="Plug_dom"/>
</dbReference>
<name>A0A2P8FQX9_9BACT</name>
<keyword evidence="1" id="KW-0732">Signal</keyword>
<dbReference type="InterPro" id="IPR023996">
    <property type="entry name" value="TonB-dep_OMP_SusC/RagA"/>
</dbReference>
<keyword evidence="4" id="KW-1185">Reference proteome</keyword>
<protein>
    <submittedName>
        <fullName evidence="3">TonB-linked SusC/RagA family outer membrane protein</fullName>
    </submittedName>
</protein>
<accession>A0A2P8FQX9</accession>
<dbReference type="NCBIfam" id="TIGR04057">
    <property type="entry name" value="SusC_RagA_signa"/>
    <property type="match status" value="1"/>
</dbReference>
<reference evidence="3 4" key="1">
    <citation type="submission" date="2018-03" db="EMBL/GenBank/DDBJ databases">
        <title>Genomic Encyclopedia of Archaeal and Bacterial Type Strains, Phase II (KMG-II): from individual species to whole genera.</title>
        <authorList>
            <person name="Goeker M."/>
        </authorList>
    </citation>
    <scope>NUCLEOTIDE SEQUENCE [LARGE SCALE GENOMIC DNA]</scope>
    <source>
        <strain evidence="3 4">DSM 18107</strain>
    </source>
</reference>
<feature type="domain" description="TonB-dependent receptor plug" evidence="2">
    <location>
        <begin position="132"/>
        <end position="240"/>
    </location>
</feature>
<feature type="chain" id="PRO_5015137517" evidence="1">
    <location>
        <begin position="32"/>
        <end position="1081"/>
    </location>
</feature>
<dbReference type="RefSeq" id="WP_106605190.1">
    <property type="nucleotide sequence ID" value="NZ_PYGK01000016.1"/>
</dbReference>
<dbReference type="Gene3D" id="2.60.40.1120">
    <property type="entry name" value="Carboxypeptidase-like, regulatory domain"/>
    <property type="match status" value="1"/>
</dbReference>
<evidence type="ECO:0000313" key="3">
    <source>
        <dbReference type="EMBL" id="PSL24107.1"/>
    </source>
</evidence>
<dbReference type="InterPro" id="IPR008969">
    <property type="entry name" value="CarboxyPept-like_regulatory"/>
</dbReference>
<feature type="signal peptide" evidence="1">
    <location>
        <begin position="1"/>
        <end position="31"/>
    </location>
</feature>
<dbReference type="Proteomes" id="UP000240978">
    <property type="component" value="Unassembled WGS sequence"/>
</dbReference>
<evidence type="ECO:0000313" key="4">
    <source>
        <dbReference type="Proteomes" id="UP000240978"/>
    </source>
</evidence>
<dbReference type="EMBL" id="PYGK01000016">
    <property type="protein sequence ID" value="PSL24107.1"/>
    <property type="molecule type" value="Genomic_DNA"/>
</dbReference>
<dbReference type="InterPro" id="IPR037066">
    <property type="entry name" value="Plug_dom_sf"/>
</dbReference>
<sequence length="1081" mass="120931">MPECLSTYNRLRALKSVCLLFLLSTFFTYNAAAQQAEKLTVTGTVTDTSGAKLEGVNIVAENKKNVATSTNANGKFVLDVEPGTILRFTFVGFEQQFISVTHNTKVVNLVLRPATFSAEEVVVVAYGRKQRKEAVVGSVTSIDPSALKIPSSNLTNAMAGQIAGMVSFQRGGQPGLDNSSFFIRGVTTFGYSASPLILVDNVELSSNDLARLQVDDIASFSILKDASAAALYGARGANGVILVTTKEGKAGKARMNFRYERSISRPTQTVKLADPVTYMKLYNEALTTRNPLATPQYTPNEIINTQATMNKAPGSNPYVYPAVDWMSTLFKDQTTTQRANFSVQGGTEAARYYIAGSYDKDNGILQVNPVNNFNSSMKFENYQLRSNVNVKLTKTTEAVVRLWGNFNEYTGPITDDQSGFASDMYDRALHTSPVAFPAFFPADSANLLTKHILFGNSLSTTGGLQNNPYASLMYGYKSFSESKISAQFEVNQNLNFVTEGLAFHGLFSTNRYAYFDLRRAYKPFYYDVGSYDQTNNTYTLNWLNNQPGGAQEFLSYYPGKKDMNTFLYLQGSLDYARAFGKHNISAALIATRQQKLNAEADDPNTHQPSLQYSLPYRNLGLAGRATYSFAGKYYVEFNFGYNGSERFSTQYRWGFFPTVGAGWVISNEKFWKGGISDVVTRLKLRGSYGLVGNDNIDNTRFYYLSNVTPDDVNGIYAVFGTNNSVKMYGTTIQNYPNPGVTWETARKANLAAEITLFHQLNITAEIYHEYRYNILQKRGYIPVTNGLEATVKSNVGTAYAKGLDLNINYKQNITKQLWASVLGNLTVTANHYGRFEEPQYKYAYRFQKGRPINQPFGYIAERLFVDDKEAANSPTQLFGSSPLPIGGDIKYRDVNKDGIINQDDQVPIGLPTTPQIIYGFGFSMGYKNFDLNAFFQGLARESFFINATSEDDRYWGKYGTAPFVNNAQILKAYADDHWSEENQHLYALWPRLSTTDILNNQQQSTWWLRDGSFMRLKSVEIGYTLPKSLAKHLYLSSMRVYFSGLNLFTFSHFKLWDPEQAGQGFSYPIQKVLNFGANVNF</sequence>
<dbReference type="NCBIfam" id="TIGR04056">
    <property type="entry name" value="OMP_RagA_SusC"/>
    <property type="match status" value="1"/>
</dbReference>